<reference evidence="15 16" key="1">
    <citation type="submission" date="2015-08" db="EMBL/GenBank/DDBJ databases">
        <authorList>
            <person name="Babu N.S."/>
            <person name="Beckwith C.J."/>
            <person name="Beseler K.G."/>
            <person name="Brison A."/>
            <person name="Carone J.V."/>
            <person name="Caskin T.P."/>
            <person name="Diamond M."/>
            <person name="Durham M.E."/>
            <person name="Foxe J.M."/>
            <person name="Go M."/>
            <person name="Henderson B.A."/>
            <person name="Jones I.B."/>
            <person name="McGettigan J.A."/>
            <person name="Micheletti S.J."/>
            <person name="Nasrallah M.E."/>
            <person name="Ortiz D."/>
            <person name="Piller C.R."/>
            <person name="Privatt S.R."/>
            <person name="Schneider S.L."/>
            <person name="Sharp S."/>
            <person name="Smith T.C."/>
            <person name="Stanton J.D."/>
            <person name="Ullery H.E."/>
            <person name="Wilson R.J."/>
            <person name="Serrano M.G."/>
            <person name="Buck G."/>
            <person name="Lee V."/>
            <person name="Wang Y."/>
            <person name="Carvalho R."/>
            <person name="Voegtly L."/>
            <person name="Shi R."/>
            <person name="Duckworth R."/>
            <person name="Johnson A."/>
            <person name="Loviza R."/>
            <person name="Walstead R."/>
            <person name="Shah Z."/>
            <person name="Kiflezghi M."/>
            <person name="Wade K."/>
            <person name="Ball S.L."/>
            <person name="Bradley K.W."/>
            <person name="Asai D.J."/>
            <person name="Bowman C.A."/>
            <person name="Russell D.A."/>
            <person name="Pope W.H."/>
            <person name="Jacobs-Sera D."/>
            <person name="Hendrix R.W."/>
            <person name="Hatfull G.F."/>
        </authorList>
    </citation>
    <scope>NUCLEOTIDE SEQUENCE [LARGE SCALE GENOMIC DNA]</scope>
    <source>
        <strain evidence="15 16">DSM 27648</strain>
    </source>
</reference>
<dbReference type="InterPro" id="IPR036695">
    <property type="entry name" value="Arg-tRNA-synth_N_sf"/>
</dbReference>
<name>A0A0K1Q4J7_9BACT</name>
<dbReference type="PATRIC" id="fig|1391654.3.peg.7511"/>
<evidence type="ECO:0000256" key="12">
    <source>
        <dbReference type="RuleBase" id="RU363038"/>
    </source>
</evidence>
<evidence type="ECO:0000256" key="9">
    <source>
        <dbReference type="ARBA" id="ARBA00023146"/>
    </source>
</evidence>
<dbReference type="EMBL" id="CP012333">
    <property type="protein sequence ID" value="AKV00731.1"/>
    <property type="molecule type" value="Genomic_DNA"/>
</dbReference>
<dbReference type="SUPFAM" id="SSF55190">
    <property type="entry name" value="Arginyl-tRNA synthetase (ArgRS), N-terminal 'additional' domain"/>
    <property type="match status" value="1"/>
</dbReference>
<dbReference type="SMART" id="SM00836">
    <property type="entry name" value="DALR_1"/>
    <property type="match status" value="1"/>
</dbReference>
<dbReference type="STRING" id="1391654.AKJ09_07394"/>
<evidence type="ECO:0000256" key="1">
    <source>
        <dbReference type="ARBA" id="ARBA00004496"/>
    </source>
</evidence>
<evidence type="ECO:0000256" key="6">
    <source>
        <dbReference type="ARBA" id="ARBA00022741"/>
    </source>
</evidence>
<sequence>MADPIVTLAPRFEAALRQAFGEEHAKADPALRRGAHADLQADVALGLAKKLQKKPREVADAIVAVLDVKGIVDKVEVAGPGFINLSLSNEWLSAQLAEAAADPRLSVPTTSSPETVVVDYSGPNVAKEMHVGHIRSTVIGDTLVRTLEFLGHTVIRQNHLGDWGTPFGMLIEHLIDLGQDKSETVTVKDLDAFYKEARTKFDADPAFADRARKRVVSLQAGDADTLVLWKRLVDESKRYFGEVYEKLGVTLTEKDFCAESHYNPLLAGVVTELEGKGLVTESDGALCAFPAGFKTKEGEPLPLIVRKQDGGYGYATTDLTAIRERIQTRKATRILYVVGTPQQQHLQMVFAVARDAGWLVPPARAEHVNFGSILGPDKKMFKTRAGGTVKLIDLLDEATSRASAIIKEKDSDLDDATRDVVARQVGIGAIKYADLSSDRVKDYVFDWSRMLAFDGNTAPYVQYAHARSQNIFRKEGIDSAMKGAAIVVREPAEHALAMELLNFGATARSVADTLQPHRMCTYLYGVASAFTTFYEKCPVLKAEDEATKTSRLALASLAGRVLARGLDLLGIEAPQRM</sequence>
<dbReference type="InterPro" id="IPR001278">
    <property type="entry name" value="Arg-tRNA-ligase"/>
</dbReference>
<dbReference type="HAMAP" id="MF_00123">
    <property type="entry name" value="Arg_tRNA_synth"/>
    <property type="match status" value="1"/>
</dbReference>
<comment type="catalytic activity">
    <reaction evidence="10 11">
        <text>tRNA(Arg) + L-arginine + ATP = L-arginyl-tRNA(Arg) + AMP + diphosphate</text>
        <dbReference type="Rhea" id="RHEA:20301"/>
        <dbReference type="Rhea" id="RHEA-COMP:9658"/>
        <dbReference type="Rhea" id="RHEA-COMP:9673"/>
        <dbReference type="ChEBI" id="CHEBI:30616"/>
        <dbReference type="ChEBI" id="CHEBI:32682"/>
        <dbReference type="ChEBI" id="CHEBI:33019"/>
        <dbReference type="ChEBI" id="CHEBI:78442"/>
        <dbReference type="ChEBI" id="CHEBI:78513"/>
        <dbReference type="ChEBI" id="CHEBI:456215"/>
        <dbReference type="EC" id="6.1.1.19"/>
    </reaction>
</comment>
<keyword evidence="5 11" id="KW-0436">Ligase</keyword>
<evidence type="ECO:0000256" key="3">
    <source>
        <dbReference type="ARBA" id="ARBA00011245"/>
    </source>
</evidence>
<evidence type="ECO:0000259" key="14">
    <source>
        <dbReference type="SMART" id="SM01016"/>
    </source>
</evidence>
<comment type="subcellular location">
    <subcellularLocation>
        <location evidence="1 11">Cytoplasm</location>
    </subcellularLocation>
</comment>
<dbReference type="FunFam" id="3.40.50.620:FF:000030">
    <property type="entry name" value="Arginine--tRNA ligase"/>
    <property type="match status" value="1"/>
</dbReference>
<dbReference type="EC" id="6.1.1.19" evidence="11"/>
<dbReference type="InterPro" id="IPR014729">
    <property type="entry name" value="Rossmann-like_a/b/a_fold"/>
</dbReference>
<evidence type="ECO:0000256" key="2">
    <source>
        <dbReference type="ARBA" id="ARBA00005594"/>
    </source>
</evidence>
<dbReference type="Gene3D" id="1.10.730.10">
    <property type="entry name" value="Isoleucyl-tRNA Synthetase, Domain 1"/>
    <property type="match status" value="1"/>
</dbReference>
<dbReference type="NCBIfam" id="TIGR00456">
    <property type="entry name" value="argS"/>
    <property type="match status" value="1"/>
</dbReference>
<dbReference type="InterPro" id="IPR035684">
    <property type="entry name" value="ArgRS_core"/>
</dbReference>
<keyword evidence="6 11" id="KW-0547">Nucleotide-binding</keyword>
<keyword evidence="4 11" id="KW-0963">Cytoplasm</keyword>
<keyword evidence="8 11" id="KW-0648">Protein biosynthesis</keyword>
<dbReference type="AlphaFoldDB" id="A0A0K1Q4J7"/>
<dbReference type="GO" id="GO:0006420">
    <property type="term" value="P:arginyl-tRNA aminoacylation"/>
    <property type="evidence" value="ECO:0007669"/>
    <property type="project" value="UniProtKB-UniRule"/>
</dbReference>
<evidence type="ECO:0000256" key="7">
    <source>
        <dbReference type="ARBA" id="ARBA00022840"/>
    </source>
</evidence>
<feature type="domain" description="Arginyl tRNA synthetase N-terminal" evidence="14">
    <location>
        <begin position="6"/>
        <end position="87"/>
    </location>
</feature>
<feature type="short sequence motif" description="'HIGH' region" evidence="11">
    <location>
        <begin position="123"/>
        <end position="133"/>
    </location>
</feature>
<dbReference type="CDD" id="cd07956">
    <property type="entry name" value="Anticodon_Ia_Arg"/>
    <property type="match status" value="1"/>
</dbReference>
<dbReference type="PANTHER" id="PTHR11956">
    <property type="entry name" value="ARGINYL-TRNA SYNTHETASE"/>
    <property type="match status" value="1"/>
</dbReference>
<keyword evidence="7 11" id="KW-0067">ATP-binding</keyword>
<dbReference type="GO" id="GO:0004814">
    <property type="term" value="F:arginine-tRNA ligase activity"/>
    <property type="evidence" value="ECO:0007669"/>
    <property type="project" value="UniProtKB-UniRule"/>
</dbReference>
<dbReference type="Pfam" id="PF05746">
    <property type="entry name" value="DALR_1"/>
    <property type="match status" value="1"/>
</dbReference>
<evidence type="ECO:0000256" key="8">
    <source>
        <dbReference type="ARBA" id="ARBA00022917"/>
    </source>
</evidence>
<dbReference type="Proteomes" id="UP000064967">
    <property type="component" value="Chromosome"/>
</dbReference>
<dbReference type="CDD" id="cd00671">
    <property type="entry name" value="ArgRS_core"/>
    <property type="match status" value="1"/>
</dbReference>
<dbReference type="SUPFAM" id="SSF52374">
    <property type="entry name" value="Nucleotidylyl transferase"/>
    <property type="match status" value="1"/>
</dbReference>
<accession>A0A0K1Q4J7</accession>
<gene>
    <name evidence="11" type="primary">argS</name>
    <name evidence="15" type="ORF">AKJ09_07394</name>
</gene>
<dbReference type="Pfam" id="PF03485">
    <property type="entry name" value="Arg_tRNA_synt_N"/>
    <property type="match status" value="1"/>
</dbReference>
<dbReference type="PANTHER" id="PTHR11956:SF5">
    <property type="entry name" value="ARGININE--TRNA LIGASE, CYTOPLASMIC"/>
    <property type="match status" value="1"/>
</dbReference>
<dbReference type="PRINTS" id="PR01038">
    <property type="entry name" value="TRNASYNTHARG"/>
</dbReference>
<dbReference type="SMART" id="SM01016">
    <property type="entry name" value="Arg_tRNA_synt_N"/>
    <property type="match status" value="1"/>
</dbReference>
<evidence type="ECO:0000256" key="5">
    <source>
        <dbReference type="ARBA" id="ARBA00022598"/>
    </source>
</evidence>
<dbReference type="Gene3D" id="3.40.50.620">
    <property type="entry name" value="HUPs"/>
    <property type="match status" value="1"/>
</dbReference>
<evidence type="ECO:0000256" key="10">
    <source>
        <dbReference type="ARBA" id="ARBA00049339"/>
    </source>
</evidence>
<evidence type="ECO:0000313" key="16">
    <source>
        <dbReference type="Proteomes" id="UP000064967"/>
    </source>
</evidence>
<dbReference type="FunFam" id="1.10.730.10:FF:000008">
    <property type="entry name" value="Arginine--tRNA ligase"/>
    <property type="match status" value="1"/>
</dbReference>
<dbReference type="InterPro" id="IPR008909">
    <property type="entry name" value="DALR_anticod-bd"/>
</dbReference>
<dbReference type="InterPro" id="IPR005148">
    <property type="entry name" value="Arg-tRNA-synth_N"/>
</dbReference>
<comment type="similarity">
    <text evidence="2 11 12">Belongs to the class-I aminoacyl-tRNA synthetase family.</text>
</comment>
<dbReference type="GO" id="GO:0005524">
    <property type="term" value="F:ATP binding"/>
    <property type="evidence" value="ECO:0007669"/>
    <property type="project" value="UniProtKB-UniRule"/>
</dbReference>
<dbReference type="InterPro" id="IPR009080">
    <property type="entry name" value="tRNAsynth_Ia_anticodon-bd"/>
</dbReference>
<keyword evidence="16" id="KW-1185">Reference proteome</keyword>
<dbReference type="InterPro" id="IPR001412">
    <property type="entry name" value="aa-tRNA-synth_I_CS"/>
</dbReference>
<protein>
    <recommendedName>
        <fullName evidence="11">Arginine--tRNA ligase</fullName>
        <ecNumber evidence="11">6.1.1.19</ecNumber>
    </recommendedName>
    <alternativeName>
        <fullName evidence="11">Arginyl-tRNA synthetase</fullName>
        <shortName evidence="11">ArgRS</shortName>
    </alternativeName>
</protein>
<evidence type="ECO:0000256" key="4">
    <source>
        <dbReference type="ARBA" id="ARBA00022490"/>
    </source>
</evidence>
<keyword evidence="9 11" id="KW-0030">Aminoacyl-tRNA synthetase</keyword>
<dbReference type="GO" id="GO:0005737">
    <property type="term" value="C:cytoplasm"/>
    <property type="evidence" value="ECO:0007669"/>
    <property type="project" value="UniProtKB-SubCell"/>
</dbReference>
<feature type="domain" description="DALR anticodon binding" evidence="13">
    <location>
        <begin position="461"/>
        <end position="577"/>
    </location>
</feature>
<organism evidence="15 16">
    <name type="scientific">Labilithrix luteola</name>
    <dbReference type="NCBI Taxonomy" id="1391654"/>
    <lineage>
        <taxon>Bacteria</taxon>
        <taxon>Pseudomonadati</taxon>
        <taxon>Myxococcota</taxon>
        <taxon>Polyangia</taxon>
        <taxon>Polyangiales</taxon>
        <taxon>Labilitrichaceae</taxon>
        <taxon>Labilithrix</taxon>
    </lineage>
</organism>
<dbReference type="PROSITE" id="PS00178">
    <property type="entry name" value="AA_TRNA_LIGASE_I"/>
    <property type="match status" value="1"/>
</dbReference>
<dbReference type="KEGG" id="llu:AKJ09_07394"/>
<dbReference type="Pfam" id="PF00750">
    <property type="entry name" value="tRNA-synt_1d"/>
    <property type="match status" value="1"/>
</dbReference>
<proteinExistence type="inferred from homology"/>
<dbReference type="RefSeq" id="WP_146651969.1">
    <property type="nucleotide sequence ID" value="NZ_CP012333.1"/>
</dbReference>
<dbReference type="Gene3D" id="3.30.1360.70">
    <property type="entry name" value="Arginyl tRNA synthetase N-terminal domain"/>
    <property type="match status" value="1"/>
</dbReference>
<dbReference type="SUPFAM" id="SSF47323">
    <property type="entry name" value="Anticodon-binding domain of a subclass of class I aminoacyl-tRNA synthetases"/>
    <property type="match status" value="1"/>
</dbReference>
<comment type="subunit">
    <text evidence="3 11">Monomer.</text>
</comment>
<dbReference type="OrthoDB" id="9803211at2"/>
<evidence type="ECO:0000313" key="15">
    <source>
        <dbReference type="EMBL" id="AKV00731.1"/>
    </source>
</evidence>
<evidence type="ECO:0000256" key="11">
    <source>
        <dbReference type="HAMAP-Rule" id="MF_00123"/>
    </source>
</evidence>
<evidence type="ECO:0000259" key="13">
    <source>
        <dbReference type="SMART" id="SM00836"/>
    </source>
</evidence>